<dbReference type="Proteomes" id="UP000434342">
    <property type="component" value="Unassembled WGS sequence"/>
</dbReference>
<evidence type="ECO:0000256" key="4">
    <source>
        <dbReference type="SAM" id="MobiDB-lite"/>
    </source>
</evidence>
<dbReference type="InterPro" id="IPR015424">
    <property type="entry name" value="PyrdxlP-dep_Trfase"/>
</dbReference>
<dbReference type="EMBL" id="VUND01000003">
    <property type="protein sequence ID" value="MST61155.1"/>
    <property type="molecule type" value="Genomic_DNA"/>
</dbReference>
<evidence type="ECO:0000256" key="2">
    <source>
        <dbReference type="ARBA" id="ARBA00022898"/>
    </source>
</evidence>
<comment type="caution">
    <text evidence="5">The sequence shown here is derived from an EMBL/GenBank/DDBJ whole genome shotgun (WGS) entry which is preliminary data.</text>
</comment>
<proteinExistence type="inferred from homology"/>
<feature type="region of interest" description="Disordered" evidence="4">
    <location>
        <begin position="1"/>
        <end position="50"/>
    </location>
</feature>
<organism evidence="5 6">
    <name type="scientific">Parafannyhessea umbonata</name>
    <dbReference type="NCBI Taxonomy" id="604330"/>
    <lineage>
        <taxon>Bacteria</taxon>
        <taxon>Bacillati</taxon>
        <taxon>Actinomycetota</taxon>
        <taxon>Coriobacteriia</taxon>
        <taxon>Coriobacteriales</taxon>
        <taxon>Atopobiaceae</taxon>
        <taxon>Parafannyhessea</taxon>
    </lineage>
</organism>
<keyword evidence="2 3" id="KW-0663">Pyridoxal phosphate</keyword>
<evidence type="ECO:0000256" key="3">
    <source>
        <dbReference type="RuleBase" id="RU362118"/>
    </source>
</evidence>
<dbReference type="AlphaFoldDB" id="A0A6N7WW97"/>
<dbReference type="GO" id="GO:0019346">
    <property type="term" value="P:transsulfuration"/>
    <property type="evidence" value="ECO:0007669"/>
    <property type="project" value="InterPro"/>
</dbReference>
<dbReference type="SUPFAM" id="SSF53383">
    <property type="entry name" value="PLP-dependent transferases"/>
    <property type="match status" value="1"/>
</dbReference>
<dbReference type="Pfam" id="PF01053">
    <property type="entry name" value="Cys_Met_Meta_PP"/>
    <property type="match status" value="1"/>
</dbReference>
<dbReference type="Gene3D" id="3.90.1150.10">
    <property type="entry name" value="Aspartate Aminotransferase, domain 1"/>
    <property type="match status" value="1"/>
</dbReference>
<comment type="cofactor">
    <cofactor evidence="1 3">
        <name>pyridoxal 5'-phosphate</name>
        <dbReference type="ChEBI" id="CHEBI:597326"/>
    </cofactor>
</comment>
<sequence>MTGAVPRGGPFATAGRHAHHGSTRQLEGRAMEQEQGRTDAARAGREGRGDLAEEALRDACRTFARALGGRSRAWVVAAPDVEDVARRLGIDPGAVVEPLGGAPVRMRDVRALARHRDEAPAAERVPLAVDVSLTSALGCPAGRLGADVTLASLDRIVCTPACGMVMVGLRREALQGRDGCAGMADVASALPVPEVSQLQALAAGMADFDARRRCANDNAQVMAAYLRCHPAVRAVRYPGLTDDPSYEAAAANLEDGFGPAVDVLVDAAVAASAAGRGTNGAVDLCGRYVPGGTASRAHSLATAEDGKWLRVECGCGDARKLVAAAEALLRP</sequence>
<feature type="compositionally biased region" description="Basic and acidic residues" evidence="4">
    <location>
        <begin position="26"/>
        <end position="50"/>
    </location>
</feature>
<evidence type="ECO:0000313" key="6">
    <source>
        <dbReference type="Proteomes" id="UP000434342"/>
    </source>
</evidence>
<evidence type="ECO:0000256" key="1">
    <source>
        <dbReference type="ARBA" id="ARBA00001933"/>
    </source>
</evidence>
<name>A0A6N7WW97_9ACTN</name>
<gene>
    <name evidence="5" type="ORF">FYJ69_09685</name>
</gene>
<dbReference type="InterPro" id="IPR000277">
    <property type="entry name" value="Cys/Met-Metab_PyrdxlP-dep_enz"/>
</dbReference>
<reference evidence="5 6" key="1">
    <citation type="submission" date="2019-08" db="EMBL/GenBank/DDBJ databases">
        <title>In-depth cultivation of the pig gut microbiome towards novel bacterial diversity and tailored functional studies.</title>
        <authorList>
            <person name="Wylensek D."/>
            <person name="Hitch T.C.A."/>
            <person name="Clavel T."/>
        </authorList>
    </citation>
    <scope>NUCLEOTIDE SEQUENCE [LARGE SCALE GENOMIC DNA]</scope>
    <source>
        <strain evidence="5 6">WB01_CNA04</strain>
    </source>
</reference>
<protein>
    <recommendedName>
        <fullName evidence="7">Cys/Met metabolism PLP-dependent enzyme</fullName>
    </recommendedName>
</protein>
<comment type="similarity">
    <text evidence="3">Belongs to the trans-sulfuration enzymes family.</text>
</comment>
<evidence type="ECO:0000313" key="5">
    <source>
        <dbReference type="EMBL" id="MST61155.1"/>
    </source>
</evidence>
<accession>A0A6N7WW97</accession>
<evidence type="ECO:0008006" key="7">
    <source>
        <dbReference type="Google" id="ProtNLM"/>
    </source>
</evidence>
<dbReference type="GO" id="GO:0030170">
    <property type="term" value="F:pyridoxal phosphate binding"/>
    <property type="evidence" value="ECO:0007669"/>
    <property type="project" value="InterPro"/>
</dbReference>
<dbReference type="InterPro" id="IPR015422">
    <property type="entry name" value="PyrdxlP-dep_Trfase_small"/>
</dbReference>